<reference evidence="2" key="1">
    <citation type="submission" date="2024-07" db="EMBL/GenBank/DDBJ databases">
        <title>Two chromosome-level genome assemblies of Korean endemic species Abeliophyllum distichum and Forsythia ovata (Oleaceae).</title>
        <authorList>
            <person name="Jang H."/>
        </authorList>
    </citation>
    <scope>NUCLEOTIDE SEQUENCE [LARGE SCALE GENOMIC DNA]</scope>
</reference>
<dbReference type="Proteomes" id="UP001604277">
    <property type="component" value="Unassembled WGS sequence"/>
</dbReference>
<proteinExistence type="predicted"/>
<dbReference type="PANTHER" id="PTHR31263:SF0">
    <property type="entry name" value="CELLULASE FAMILY PROTEIN (AFU_ORTHOLOGUE AFUA_5G14560)"/>
    <property type="match status" value="1"/>
</dbReference>
<sequence length="188" mass="20440">MVVKKFEFEAIFLEVDLHKAVVSELGKNNIMVVLDNHISQPQWCCSNTDGNGFFGDVNFDPKEWVQGLSIVATTYKDNPAFGETISLTNYKTSSRFDQHQDGGPIKLVRASLCLGVAGDSVAACASNDCSSKWRSVSSSGLHLAAPNGQEKYLCLEKNAADSTIVTKKCFCVGGNLQDAHNCPQNPEF</sequence>
<protein>
    <recommendedName>
        <fullName evidence="3">Mannan endo-1,4-beta-mannosidase</fullName>
    </recommendedName>
</protein>
<dbReference type="AlphaFoldDB" id="A0ABD1W744"/>
<dbReference type="Gene3D" id="3.20.20.80">
    <property type="entry name" value="Glycosidases"/>
    <property type="match status" value="1"/>
</dbReference>
<dbReference type="InterPro" id="IPR017853">
    <property type="entry name" value="GH"/>
</dbReference>
<accession>A0ABD1W744</accession>
<keyword evidence="2" id="KW-1185">Reference proteome</keyword>
<dbReference type="SUPFAM" id="SSF51445">
    <property type="entry name" value="(Trans)glycosidases"/>
    <property type="match status" value="1"/>
</dbReference>
<gene>
    <name evidence="1" type="ORF">Fot_13498</name>
</gene>
<evidence type="ECO:0000313" key="2">
    <source>
        <dbReference type="Proteomes" id="UP001604277"/>
    </source>
</evidence>
<evidence type="ECO:0008006" key="3">
    <source>
        <dbReference type="Google" id="ProtNLM"/>
    </source>
</evidence>
<organism evidence="1 2">
    <name type="scientific">Forsythia ovata</name>
    <dbReference type="NCBI Taxonomy" id="205694"/>
    <lineage>
        <taxon>Eukaryota</taxon>
        <taxon>Viridiplantae</taxon>
        <taxon>Streptophyta</taxon>
        <taxon>Embryophyta</taxon>
        <taxon>Tracheophyta</taxon>
        <taxon>Spermatophyta</taxon>
        <taxon>Magnoliopsida</taxon>
        <taxon>eudicotyledons</taxon>
        <taxon>Gunneridae</taxon>
        <taxon>Pentapetalae</taxon>
        <taxon>asterids</taxon>
        <taxon>lamiids</taxon>
        <taxon>Lamiales</taxon>
        <taxon>Oleaceae</taxon>
        <taxon>Forsythieae</taxon>
        <taxon>Forsythia</taxon>
    </lineage>
</organism>
<dbReference type="EMBL" id="JBFOLJ010000004">
    <property type="protein sequence ID" value="KAL2544265.1"/>
    <property type="molecule type" value="Genomic_DNA"/>
</dbReference>
<evidence type="ECO:0000313" key="1">
    <source>
        <dbReference type="EMBL" id="KAL2544265.1"/>
    </source>
</evidence>
<dbReference type="PANTHER" id="PTHR31263">
    <property type="entry name" value="CELLULASE FAMILY PROTEIN (AFU_ORTHOLOGUE AFUA_5G14560)"/>
    <property type="match status" value="1"/>
</dbReference>
<name>A0ABD1W744_9LAMI</name>
<comment type="caution">
    <text evidence="1">The sequence shown here is derived from an EMBL/GenBank/DDBJ whole genome shotgun (WGS) entry which is preliminary data.</text>
</comment>